<keyword evidence="1" id="KW-0378">Hydrolase</keyword>
<organism evidence="1">
    <name type="scientific">Medicago truncatula</name>
    <name type="common">Barrel medic</name>
    <name type="synonym">Medicago tribuloides</name>
    <dbReference type="NCBI Taxonomy" id="3880"/>
    <lineage>
        <taxon>Eukaryota</taxon>
        <taxon>Viridiplantae</taxon>
        <taxon>Streptophyta</taxon>
        <taxon>Embryophyta</taxon>
        <taxon>Tracheophyta</taxon>
        <taxon>Spermatophyta</taxon>
        <taxon>Magnoliopsida</taxon>
        <taxon>eudicotyledons</taxon>
        <taxon>Gunneridae</taxon>
        <taxon>Pentapetalae</taxon>
        <taxon>rosids</taxon>
        <taxon>fabids</taxon>
        <taxon>Fabales</taxon>
        <taxon>Fabaceae</taxon>
        <taxon>Papilionoideae</taxon>
        <taxon>50 kb inversion clade</taxon>
        <taxon>NPAAA clade</taxon>
        <taxon>Hologalegina</taxon>
        <taxon>IRL clade</taxon>
        <taxon>Trifolieae</taxon>
        <taxon>Medicago</taxon>
    </lineage>
</organism>
<dbReference type="EC" id="3.6.4.9" evidence="1"/>
<reference evidence="1" key="1">
    <citation type="journal article" date="2018" name="Nat. Plants">
        <title>Whole-genome landscape of Medicago truncatula symbiotic genes.</title>
        <authorList>
            <person name="Pecrix Y."/>
            <person name="Gamas P."/>
            <person name="Carrere S."/>
        </authorList>
    </citation>
    <scope>NUCLEOTIDE SEQUENCE</scope>
    <source>
        <tissue evidence="1">Leaves</tissue>
    </source>
</reference>
<sequence length="79" mass="8951">MTVCYLGSLHSVSMLWFFKSYNYQIHIAILYLISDSLLKASVKALDILTAMAVPVELFDRDSLMKSTNTSILAPRSYRS</sequence>
<dbReference type="EMBL" id="PSQE01000008">
    <property type="protein sequence ID" value="RHN43836.1"/>
    <property type="molecule type" value="Genomic_DNA"/>
</dbReference>
<proteinExistence type="predicted"/>
<accession>A0A396GRR0</accession>
<evidence type="ECO:0000313" key="1">
    <source>
        <dbReference type="EMBL" id="RHN43836.1"/>
    </source>
</evidence>
<protein>
    <submittedName>
        <fullName evidence="1">Putative chaperonin ATPase</fullName>
        <ecNumber evidence="1">3.6.4.9</ecNumber>
    </submittedName>
</protein>
<comment type="caution">
    <text evidence="1">The sequence shown here is derived from an EMBL/GenBank/DDBJ whole genome shotgun (WGS) entry which is preliminary data.</text>
</comment>
<dbReference type="AlphaFoldDB" id="A0A396GRR0"/>
<dbReference type="Proteomes" id="UP000265566">
    <property type="component" value="Chromosome 8"/>
</dbReference>
<name>A0A396GRR0_MEDTR</name>
<dbReference type="Gramene" id="rna50466">
    <property type="protein sequence ID" value="RHN43836.1"/>
    <property type="gene ID" value="gene50466"/>
</dbReference>
<dbReference type="GO" id="GO:0016787">
    <property type="term" value="F:hydrolase activity"/>
    <property type="evidence" value="ECO:0007669"/>
    <property type="project" value="UniProtKB-KW"/>
</dbReference>
<gene>
    <name evidence="1" type="ORF">MtrunA17_Chr8g0392161</name>
</gene>